<sequence>MKRLISALNVVVILSLTGCGWLGLRDRSDDYLLAEETAVTVVPQGMDKAVLGQIYPIPQIPVTSVELVGFDVPRPQPASVNTFEQSVKIQSLEGRRWVLINVPPSEVWPRVRNVLNRNGVPAALADGSEGIIETVWVKFNSDEENSHRFRFQISPGVQLDSAEISAVHNQAARSQEDQAQWPQSSDDDQREKDMLSLLANDLAASADYASVSLLAQDIGGDAKVEVVTPEVSDPFILAKLSFDRTWASTLYSADRGGFVIIDQNRSAGVVFVNYTPETTEEPGFFSRLFRGSEEILEVNYRILVETVGANVEIRIVGTEGQGLNKAETLRLLKILRSNMS</sequence>
<dbReference type="InterPro" id="IPR042268">
    <property type="entry name" value="BamC_C"/>
</dbReference>
<feature type="region of interest" description="Disordered" evidence="1">
    <location>
        <begin position="168"/>
        <end position="190"/>
    </location>
</feature>
<keyword evidence="3" id="KW-1185">Reference proteome</keyword>
<dbReference type="Gene3D" id="3.30.530.50">
    <property type="match status" value="1"/>
</dbReference>
<feature type="compositionally biased region" description="Polar residues" evidence="1">
    <location>
        <begin position="168"/>
        <end position="184"/>
    </location>
</feature>
<organism evidence="2 3">
    <name type="scientific">SAR92 clade bacterium H455</name>
    <dbReference type="NCBI Taxonomy" id="2974818"/>
    <lineage>
        <taxon>Bacteria</taxon>
        <taxon>Pseudomonadati</taxon>
        <taxon>Pseudomonadota</taxon>
        <taxon>Gammaproteobacteria</taxon>
        <taxon>Cellvibrionales</taxon>
        <taxon>Porticoccaceae</taxon>
        <taxon>SAR92 clade</taxon>
    </lineage>
</organism>
<evidence type="ECO:0000313" key="3">
    <source>
        <dbReference type="Proteomes" id="UP001059934"/>
    </source>
</evidence>
<protein>
    <submittedName>
        <fullName evidence="2">Outer membrane protein assembly factor BamC</fullName>
    </submittedName>
</protein>
<proteinExistence type="predicted"/>
<dbReference type="Pfam" id="PF06804">
    <property type="entry name" value="Lipoprotein_18"/>
    <property type="match status" value="1"/>
</dbReference>
<evidence type="ECO:0000313" key="2">
    <source>
        <dbReference type="EMBL" id="UVW33920.1"/>
    </source>
</evidence>
<dbReference type="Proteomes" id="UP001059934">
    <property type="component" value="Chromosome"/>
</dbReference>
<reference evidence="2" key="1">
    <citation type="submission" date="2022-08" db="EMBL/GenBank/DDBJ databases">
        <title>Catabolic pathway analysis in culturable SAR92 clade bacteria reveals their overlooked roles in DMSP degradation in coastal seas.</title>
        <authorList>
            <person name="He X."/>
            <person name="Zhang X."/>
            <person name="Zhang Y."/>
        </authorList>
    </citation>
    <scope>NUCLEOTIDE SEQUENCE</scope>
    <source>
        <strain evidence="2">H455</strain>
    </source>
</reference>
<dbReference type="EMBL" id="CP103416">
    <property type="protein sequence ID" value="UVW33920.1"/>
    <property type="molecule type" value="Genomic_DNA"/>
</dbReference>
<gene>
    <name evidence="2" type="primary">bamC</name>
    <name evidence="2" type="ORF">NYF23_07680</name>
</gene>
<evidence type="ECO:0000256" key="1">
    <source>
        <dbReference type="SAM" id="MobiDB-lite"/>
    </source>
</evidence>
<dbReference type="PROSITE" id="PS51257">
    <property type="entry name" value="PROKAR_LIPOPROTEIN"/>
    <property type="match status" value="1"/>
</dbReference>
<accession>A0ABY5TJH0</accession>
<dbReference type="InterPro" id="IPR010653">
    <property type="entry name" value="NlpB/DapX"/>
</dbReference>
<name>A0ABY5TJH0_9GAMM</name>
<dbReference type="Gene3D" id="3.30.310.170">
    <property type="entry name" value="Outer membrane protein assembly factor BamC"/>
    <property type="match status" value="1"/>
</dbReference>